<dbReference type="GO" id="GO:0005524">
    <property type="term" value="F:ATP binding"/>
    <property type="evidence" value="ECO:0007669"/>
    <property type="project" value="UniProtKB-KW"/>
</dbReference>
<evidence type="ECO:0000259" key="11">
    <source>
        <dbReference type="PROSITE" id="PS50929"/>
    </source>
</evidence>
<evidence type="ECO:0000256" key="8">
    <source>
        <dbReference type="ARBA" id="ARBA00024725"/>
    </source>
</evidence>
<dbReference type="InterPro" id="IPR017871">
    <property type="entry name" value="ABC_transporter-like_CS"/>
</dbReference>
<feature type="transmembrane region" description="Helical" evidence="9">
    <location>
        <begin position="35"/>
        <end position="55"/>
    </location>
</feature>
<dbReference type="eggNOG" id="COG1132">
    <property type="taxonomic scope" value="Bacteria"/>
</dbReference>
<keyword evidence="13" id="KW-1185">Reference proteome</keyword>
<name>A0A089P0D2_9HYPH</name>
<keyword evidence="7 9" id="KW-0472">Membrane</keyword>
<feature type="transmembrane region" description="Helical" evidence="9">
    <location>
        <begin position="145"/>
        <end position="169"/>
    </location>
</feature>
<dbReference type="PROSITE" id="PS50929">
    <property type="entry name" value="ABC_TM1F"/>
    <property type="match status" value="1"/>
</dbReference>
<dbReference type="EMBL" id="CP003811">
    <property type="protein sequence ID" value="AIQ93691.1"/>
    <property type="molecule type" value="Genomic_DNA"/>
</dbReference>
<comment type="subcellular location">
    <subcellularLocation>
        <location evidence="1">Cell membrane</location>
        <topology evidence="1">Multi-pass membrane protein</topology>
    </subcellularLocation>
</comment>
<dbReference type="GO" id="GO:0090374">
    <property type="term" value="P:oligopeptide export from mitochondrion"/>
    <property type="evidence" value="ECO:0007669"/>
    <property type="project" value="TreeGrafter"/>
</dbReference>
<feature type="transmembrane region" description="Helical" evidence="9">
    <location>
        <begin position="75"/>
        <end position="95"/>
    </location>
</feature>
<dbReference type="InterPro" id="IPR003593">
    <property type="entry name" value="AAA+_ATPase"/>
</dbReference>
<dbReference type="InterPro" id="IPR036640">
    <property type="entry name" value="ABC1_TM_sf"/>
</dbReference>
<keyword evidence="4" id="KW-0547">Nucleotide-binding</keyword>
<dbReference type="GO" id="GO:0016887">
    <property type="term" value="F:ATP hydrolysis activity"/>
    <property type="evidence" value="ECO:0007669"/>
    <property type="project" value="InterPro"/>
</dbReference>
<comment type="similarity">
    <text evidence="2">Belongs to the ABC transporter superfamily.</text>
</comment>
<dbReference type="FunFam" id="3.40.50.300:FF:000218">
    <property type="entry name" value="Multidrug ABC transporter ATP-binding protein"/>
    <property type="match status" value="1"/>
</dbReference>
<dbReference type="SUPFAM" id="SSF90123">
    <property type="entry name" value="ABC transporter transmembrane region"/>
    <property type="match status" value="1"/>
</dbReference>
<dbReference type="InterPro" id="IPR027417">
    <property type="entry name" value="P-loop_NTPase"/>
</dbReference>
<dbReference type="GO" id="GO:0015421">
    <property type="term" value="F:ABC-type oligopeptide transporter activity"/>
    <property type="evidence" value="ECO:0007669"/>
    <property type="project" value="TreeGrafter"/>
</dbReference>
<feature type="domain" description="ABC transporter" evidence="10">
    <location>
        <begin position="353"/>
        <end position="589"/>
    </location>
</feature>
<keyword evidence="5" id="KW-0067">ATP-binding</keyword>
<dbReference type="InterPro" id="IPR003439">
    <property type="entry name" value="ABC_transporter-like_ATP-bd"/>
</dbReference>
<dbReference type="Proteomes" id="UP000029492">
    <property type="component" value="Chromosome"/>
</dbReference>
<dbReference type="SUPFAM" id="SSF52540">
    <property type="entry name" value="P-loop containing nucleoside triphosphate hydrolases"/>
    <property type="match status" value="1"/>
</dbReference>
<dbReference type="Pfam" id="PF00005">
    <property type="entry name" value="ABC_tran"/>
    <property type="match status" value="1"/>
</dbReference>
<dbReference type="InterPro" id="IPR011527">
    <property type="entry name" value="ABC1_TM_dom"/>
</dbReference>
<evidence type="ECO:0000256" key="4">
    <source>
        <dbReference type="ARBA" id="ARBA00022741"/>
    </source>
</evidence>
<evidence type="ECO:0000256" key="3">
    <source>
        <dbReference type="ARBA" id="ARBA00022692"/>
    </source>
</evidence>
<evidence type="ECO:0000256" key="6">
    <source>
        <dbReference type="ARBA" id="ARBA00022989"/>
    </source>
</evidence>
<evidence type="ECO:0000313" key="12">
    <source>
        <dbReference type="EMBL" id="AIQ93691.1"/>
    </source>
</evidence>
<dbReference type="PANTHER" id="PTHR43394">
    <property type="entry name" value="ATP-DEPENDENT PERMEASE MDL1, MITOCHONDRIAL"/>
    <property type="match status" value="1"/>
</dbReference>
<dbReference type="PROSITE" id="PS00211">
    <property type="entry name" value="ABC_TRANSPORTER_1"/>
    <property type="match status" value="1"/>
</dbReference>
<keyword evidence="6 9" id="KW-1133">Transmembrane helix</keyword>
<evidence type="ECO:0000256" key="2">
    <source>
        <dbReference type="ARBA" id="ARBA00005417"/>
    </source>
</evidence>
<dbReference type="SMART" id="SM00382">
    <property type="entry name" value="AAA"/>
    <property type="match status" value="1"/>
</dbReference>
<dbReference type="KEGG" id="mor:MOC_5936"/>
<feature type="transmembrane region" description="Helical" evidence="9">
    <location>
        <begin position="257"/>
        <end position="279"/>
    </location>
</feature>
<organism evidence="12 13">
    <name type="scientific">Methylobacterium oryzae CBMB20</name>
    <dbReference type="NCBI Taxonomy" id="693986"/>
    <lineage>
        <taxon>Bacteria</taxon>
        <taxon>Pseudomonadati</taxon>
        <taxon>Pseudomonadota</taxon>
        <taxon>Alphaproteobacteria</taxon>
        <taxon>Hyphomicrobiales</taxon>
        <taxon>Methylobacteriaceae</taxon>
        <taxon>Methylobacterium</taxon>
    </lineage>
</organism>
<evidence type="ECO:0000256" key="1">
    <source>
        <dbReference type="ARBA" id="ARBA00004651"/>
    </source>
</evidence>
<evidence type="ECO:0000256" key="9">
    <source>
        <dbReference type="SAM" id="Phobius"/>
    </source>
</evidence>
<protein>
    <submittedName>
        <fullName evidence="12">Lipid ABC transporter ATPase/inner membrane protein</fullName>
    </submittedName>
</protein>
<evidence type="ECO:0000313" key="13">
    <source>
        <dbReference type="Proteomes" id="UP000029492"/>
    </source>
</evidence>
<dbReference type="CDD" id="cd03249">
    <property type="entry name" value="ABC_MTABC3_MDL1_MDL2"/>
    <property type="match status" value="1"/>
</dbReference>
<accession>A0A089P0D2</accession>
<dbReference type="NCBIfam" id="TIGR02204">
    <property type="entry name" value="MsbA_rel"/>
    <property type="match status" value="1"/>
</dbReference>
<dbReference type="STRING" id="693986.MOC_5936"/>
<feature type="transmembrane region" description="Helical" evidence="9">
    <location>
        <begin position="175"/>
        <end position="192"/>
    </location>
</feature>
<dbReference type="CDD" id="cd18575">
    <property type="entry name" value="ABC_6TM_bac_exporter_ABCB8_10_like"/>
    <property type="match status" value="1"/>
</dbReference>
<comment type="function">
    <text evidence="8">Part of an ABC transporter complex. Transmembrane domains (TMD) form a pore in the inner membrane and the ATP-binding domain (NBD) is responsible for energy generation.</text>
</comment>
<proteinExistence type="inferred from homology"/>
<dbReference type="Gene3D" id="3.40.50.300">
    <property type="entry name" value="P-loop containing nucleotide triphosphate hydrolases"/>
    <property type="match status" value="1"/>
</dbReference>
<dbReference type="InterPro" id="IPR011918">
    <property type="entry name" value="ABC_MsbA_ATP-bd"/>
</dbReference>
<evidence type="ECO:0000256" key="7">
    <source>
        <dbReference type="ARBA" id="ARBA00023136"/>
    </source>
</evidence>
<gene>
    <name evidence="12" type="ORF">MOC_5936</name>
</gene>
<dbReference type="AlphaFoldDB" id="A0A089P0D2"/>
<dbReference type="InterPro" id="IPR039421">
    <property type="entry name" value="Type_1_exporter"/>
</dbReference>
<dbReference type="HOGENOM" id="CLU_000604_84_3_5"/>
<dbReference type="PROSITE" id="PS50893">
    <property type="entry name" value="ABC_TRANSPORTER_2"/>
    <property type="match status" value="1"/>
</dbReference>
<dbReference type="Gene3D" id="1.20.1560.10">
    <property type="entry name" value="ABC transporter type 1, transmembrane domain"/>
    <property type="match status" value="1"/>
</dbReference>
<sequence length="615" mass="64852">MMARKTKAAADGRPKAPLSALRPLLPFALRYRVRIAAGLIALVCASASTLVVPIAMRRVIDHGFTADGSGVIDAYFLALLGVVAAFALSSAARVYTVVSLGERVVADLRSAVFARLTLLDPAFFDRSQSGEIVSRLTADATQIKSAFGVSVSILLRNLFLFVGATAMMVVTSPRLSVMVLAAIPIIVFPLIVSGRGVRRRSRAAQDRLADASAYAAEAVGAVRTMQAFGRSAATAARFAAASEEAYLAARASIRARALLTGVAIFLISASVVGVMWYGAQGVLNHTMTGGELSQFVLYAVFGAGALGQLSEVYGDLAMSAGAAERLTEILAAEPAIRAPSPVMALPEPARGAVSFEEVRFAYPTRPEHAALGGLSFTAAPGERIAIVGPSGAGKSTVFQLLLRFYDPQSGRILVDGTDIARVDPERLRSRIALVPQDPVVFSGTVTENIRYGRPEAGEAEVRRAAELANAHGFVTALPQGYATQVGERGVTLSGGQRQRIAIARAILKDAPILLLDEATSALDAESERAVQAALATLMQGRTTLVIAHRLATIRAADRILVLDDGRIVETGTHESLLAQGALYAQLANLQFTDALDETARGKEPRSRGERLPVAD</sequence>
<feature type="domain" description="ABC transmembrane type-1" evidence="11">
    <location>
        <begin position="36"/>
        <end position="318"/>
    </location>
</feature>
<dbReference type="PANTHER" id="PTHR43394:SF1">
    <property type="entry name" value="ATP-BINDING CASSETTE SUB-FAMILY B MEMBER 10, MITOCHONDRIAL"/>
    <property type="match status" value="1"/>
</dbReference>
<reference evidence="12 13" key="1">
    <citation type="journal article" date="2014" name="PLoS ONE">
        <title>Genome Information of Methylobacterium oryzae, a Plant-Probiotic Methylotroph in the Phyllosphere.</title>
        <authorList>
            <person name="Kwak M.J."/>
            <person name="Jeong H."/>
            <person name="Madhaiyan M."/>
            <person name="Lee Y."/>
            <person name="Sa T.M."/>
            <person name="Oh T.K."/>
            <person name="Kim J.F."/>
        </authorList>
    </citation>
    <scope>NUCLEOTIDE SEQUENCE [LARGE SCALE GENOMIC DNA]</scope>
    <source>
        <strain evidence="12 13">CBMB20</strain>
    </source>
</reference>
<evidence type="ECO:0000256" key="5">
    <source>
        <dbReference type="ARBA" id="ARBA00022840"/>
    </source>
</evidence>
<evidence type="ECO:0000259" key="10">
    <source>
        <dbReference type="PROSITE" id="PS50893"/>
    </source>
</evidence>
<keyword evidence="3 9" id="KW-0812">Transmembrane</keyword>
<dbReference type="Pfam" id="PF00664">
    <property type="entry name" value="ABC_membrane"/>
    <property type="match status" value="1"/>
</dbReference>
<dbReference type="GO" id="GO:0005886">
    <property type="term" value="C:plasma membrane"/>
    <property type="evidence" value="ECO:0007669"/>
    <property type="project" value="UniProtKB-SubCell"/>
</dbReference>